<organism evidence="2 3">
    <name type="scientific">Williamsia limnetica</name>
    <dbReference type="NCBI Taxonomy" id="882452"/>
    <lineage>
        <taxon>Bacteria</taxon>
        <taxon>Bacillati</taxon>
        <taxon>Actinomycetota</taxon>
        <taxon>Actinomycetes</taxon>
        <taxon>Mycobacteriales</taxon>
        <taxon>Nocardiaceae</taxon>
        <taxon>Williamsia</taxon>
    </lineage>
</organism>
<accession>A0A318S3S5</accession>
<proteinExistence type="predicted"/>
<feature type="region of interest" description="Disordered" evidence="1">
    <location>
        <begin position="26"/>
        <end position="82"/>
    </location>
</feature>
<evidence type="ECO:0000256" key="1">
    <source>
        <dbReference type="SAM" id="MobiDB-lite"/>
    </source>
</evidence>
<sequence length="82" mass="8132">MTAVIKLPNAFESVVISSSATCSSSDITAATTGASPDSSSTASTTDIFSAADNAAGSPITPSAIEPVQPLPSSSRVTARTDR</sequence>
<dbReference type="Proteomes" id="UP000247591">
    <property type="component" value="Unassembled WGS sequence"/>
</dbReference>
<keyword evidence="3" id="KW-1185">Reference proteome</keyword>
<evidence type="ECO:0000313" key="3">
    <source>
        <dbReference type="Proteomes" id="UP000247591"/>
    </source>
</evidence>
<evidence type="ECO:0000313" key="2">
    <source>
        <dbReference type="EMBL" id="PYE18535.1"/>
    </source>
</evidence>
<feature type="compositionally biased region" description="Low complexity" evidence="1">
    <location>
        <begin position="26"/>
        <end position="52"/>
    </location>
</feature>
<feature type="compositionally biased region" description="Polar residues" evidence="1">
    <location>
        <begin position="70"/>
        <end position="82"/>
    </location>
</feature>
<protein>
    <submittedName>
        <fullName evidence="2">Uncharacterized protein</fullName>
    </submittedName>
</protein>
<dbReference type="EMBL" id="QJSP01000004">
    <property type="protein sequence ID" value="PYE18535.1"/>
    <property type="molecule type" value="Genomic_DNA"/>
</dbReference>
<name>A0A318S3S5_WILLI</name>
<dbReference type="AlphaFoldDB" id="A0A318S3S5"/>
<reference evidence="2 3" key="1">
    <citation type="submission" date="2018-06" db="EMBL/GenBank/DDBJ databases">
        <title>Genomic Encyclopedia of Type Strains, Phase IV (KMG-IV): sequencing the most valuable type-strain genomes for metagenomic binning, comparative biology and taxonomic classification.</title>
        <authorList>
            <person name="Goeker M."/>
        </authorList>
    </citation>
    <scope>NUCLEOTIDE SEQUENCE [LARGE SCALE GENOMIC DNA]</scope>
    <source>
        <strain evidence="2 3">DSM 45521</strain>
    </source>
</reference>
<comment type="caution">
    <text evidence="2">The sequence shown here is derived from an EMBL/GenBank/DDBJ whole genome shotgun (WGS) entry which is preliminary data.</text>
</comment>
<gene>
    <name evidence="2" type="ORF">DFR67_104114</name>
</gene>